<dbReference type="Pfam" id="PF01636">
    <property type="entry name" value="APH"/>
    <property type="match status" value="1"/>
</dbReference>
<dbReference type="InterPro" id="IPR002575">
    <property type="entry name" value="Aminoglycoside_PTrfase"/>
</dbReference>
<name>A0A916JV86_9MICO</name>
<evidence type="ECO:0000313" key="4">
    <source>
        <dbReference type="Proteomes" id="UP000693892"/>
    </source>
</evidence>
<feature type="region of interest" description="Disordered" evidence="1">
    <location>
        <begin position="321"/>
        <end position="449"/>
    </location>
</feature>
<gene>
    <name evidence="3" type="ORF">LEUCIP111803_00450</name>
</gene>
<evidence type="ECO:0000313" key="3">
    <source>
        <dbReference type="EMBL" id="CAG7601329.1"/>
    </source>
</evidence>
<evidence type="ECO:0000256" key="1">
    <source>
        <dbReference type="SAM" id="MobiDB-lite"/>
    </source>
</evidence>
<feature type="compositionally biased region" description="Gly residues" evidence="1">
    <location>
        <begin position="368"/>
        <end position="379"/>
    </location>
</feature>
<dbReference type="Proteomes" id="UP000693892">
    <property type="component" value="Unassembled WGS sequence"/>
</dbReference>
<evidence type="ECO:0000259" key="2">
    <source>
        <dbReference type="Pfam" id="PF01636"/>
    </source>
</evidence>
<dbReference type="RefSeq" id="WP_218114100.1">
    <property type="nucleotide sequence ID" value="NZ_CAJVAP010000004.1"/>
</dbReference>
<proteinExistence type="predicted"/>
<feature type="compositionally biased region" description="Basic and acidic residues" evidence="1">
    <location>
        <begin position="329"/>
        <end position="347"/>
    </location>
</feature>
<comment type="caution">
    <text evidence="3">The sequence shown here is derived from an EMBL/GenBank/DDBJ whole genome shotgun (WGS) entry which is preliminary data.</text>
</comment>
<reference evidence="3" key="1">
    <citation type="submission" date="2021-06" db="EMBL/GenBank/DDBJ databases">
        <authorList>
            <person name="Criscuolo A."/>
        </authorList>
    </citation>
    <scope>NUCLEOTIDE SEQUENCE</scope>
    <source>
        <strain evidence="3">CIP111803</strain>
    </source>
</reference>
<feature type="compositionally biased region" description="Basic and acidic residues" evidence="1">
    <location>
        <begin position="426"/>
        <end position="440"/>
    </location>
</feature>
<dbReference type="InterPro" id="IPR051678">
    <property type="entry name" value="AGP_Transferase"/>
</dbReference>
<organism evidence="3 4">
    <name type="scientific">Leucobacter soli</name>
    <dbReference type="NCBI Taxonomy" id="2812850"/>
    <lineage>
        <taxon>Bacteria</taxon>
        <taxon>Bacillati</taxon>
        <taxon>Actinomycetota</taxon>
        <taxon>Actinomycetes</taxon>
        <taxon>Micrococcales</taxon>
        <taxon>Microbacteriaceae</taxon>
        <taxon>Leucobacter</taxon>
    </lineage>
</organism>
<dbReference type="PANTHER" id="PTHR21310">
    <property type="entry name" value="AMINOGLYCOSIDE PHOSPHOTRANSFERASE-RELATED-RELATED"/>
    <property type="match status" value="1"/>
</dbReference>
<dbReference type="AlphaFoldDB" id="A0A916JV86"/>
<feature type="domain" description="Aminoglycoside phosphotransferase" evidence="2">
    <location>
        <begin position="36"/>
        <end position="257"/>
    </location>
</feature>
<dbReference type="EMBL" id="CAJVAP010000004">
    <property type="protein sequence ID" value="CAG7601329.1"/>
    <property type="molecule type" value="Genomic_DNA"/>
</dbReference>
<protein>
    <recommendedName>
        <fullName evidence="2">Aminoglycoside phosphotransferase domain-containing protein</fullName>
    </recommendedName>
</protein>
<sequence length="449" mass="46916">MSSTPLTLAALATSAVPGLQVVGAREHTLDGEGAFSSAVLLTEDAELIVRVPRISSAEVRQSAEMLGQAALADGARSALPFQAPETLGITRAGETRAVVSTFLPGGRIVAADLASDALLLQPIAETLAAIHRLPLSLVKSAGLPVRETEDVRQAAARLVERAAATRLLPGTVHGRWLDALASHRLWDFAPNVVHGSLDADHLLVADEQVVGVLGWDELSVGDPAVDLAWLLEAGPEVLDSVLARYMQQRGTGGGAELRARAQFHHELGVARWLLHGVETHDDAVVEDAIAMLDRLVDRLTGMSDPAPSRTIASADEVERLLDDMPDPPEDLRSETAEHESLDEDRMFSSDGDFADEEPQDRAPAGEEGLPGVGDSGGSGIDPDDGAAVDLPAGSPSDGDEDGLESTQPLDALELLEAIGLGDESDADPRDAPARQGEENGHGSGSASGS</sequence>
<accession>A0A916JV86</accession>
<keyword evidence="4" id="KW-1185">Reference proteome</keyword>